<accession>A0AAN9ENT7</accession>
<name>A0AAN9ENT7_CROPI</name>
<proteinExistence type="predicted"/>
<evidence type="ECO:0008006" key="3">
    <source>
        <dbReference type="Google" id="ProtNLM"/>
    </source>
</evidence>
<gene>
    <name evidence="1" type="ORF">RIF29_26546</name>
</gene>
<dbReference type="Proteomes" id="UP001372338">
    <property type="component" value="Unassembled WGS sequence"/>
</dbReference>
<protein>
    <recommendedName>
        <fullName evidence="3">Reverse transcriptase zinc-binding domain-containing protein</fullName>
    </recommendedName>
</protein>
<dbReference type="EMBL" id="JAYWIO010000005">
    <property type="protein sequence ID" value="KAK7260473.1"/>
    <property type="molecule type" value="Genomic_DNA"/>
</dbReference>
<keyword evidence="2" id="KW-1185">Reference proteome</keyword>
<comment type="caution">
    <text evidence="1">The sequence shown here is derived from an EMBL/GenBank/DDBJ whole genome shotgun (WGS) entry which is preliminary data.</text>
</comment>
<dbReference type="AlphaFoldDB" id="A0AAN9ENT7"/>
<evidence type="ECO:0000313" key="2">
    <source>
        <dbReference type="Proteomes" id="UP001372338"/>
    </source>
</evidence>
<sequence length="139" mass="16499">MKDNLPFLQVSPLCELCSGAEESCRHLFFECDWSRNLLGLAANWIGVEAVHFKFQNWLRWLRYGFKVKWRRQMIRAVVAACVYTIWSERNRRIFRHQQLHPHQAFRLLQTELAVKLVNSNWAKANGPNSFLLDRIRTAI</sequence>
<evidence type="ECO:0000313" key="1">
    <source>
        <dbReference type="EMBL" id="KAK7260473.1"/>
    </source>
</evidence>
<reference evidence="1 2" key="1">
    <citation type="submission" date="2024-01" db="EMBL/GenBank/DDBJ databases">
        <title>The genomes of 5 underutilized Papilionoideae crops provide insights into root nodulation and disease resistanc.</title>
        <authorList>
            <person name="Yuan L."/>
        </authorList>
    </citation>
    <scope>NUCLEOTIDE SEQUENCE [LARGE SCALE GENOMIC DNA]</scope>
    <source>
        <strain evidence="1">ZHUSHIDOU_FW_LH</strain>
        <tissue evidence="1">Leaf</tissue>
    </source>
</reference>
<organism evidence="1 2">
    <name type="scientific">Crotalaria pallida</name>
    <name type="common">Smooth rattlebox</name>
    <name type="synonym">Crotalaria striata</name>
    <dbReference type="NCBI Taxonomy" id="3830"/>
    <lineage>
        <taxon>Eukaryota</taxon>
        <taxon>Viridiplantae</taxon>
        <taxon>Streptophyta</taxon>
        <taxon>Embryophyta</taxon>
        <taxon>Tracheophyta</taxon>
        <taxon>Spermatophyta</taxon>
        <taxon>Magnoliopsida</taxon>
        <taxon>eudicotyledons</taxon>
        <taxon>Gunneridae</taxon>
        <taxon>Pentapetalae</taxon>
        <taxon>rosids</taxon>
        <taxon>fabids</taxon>
        <taxon>Fabales</taxon>
        <taxon>Fabaceae</taxon>
        <taxon>Papilionoideae</taxon>
        <taxon>50 kb inversion clade</taxon>
        <taxon>genistoids sensu lato</taxon>
        <taxon>core genistoids</taxon>
        <taxon>Crotalarieae</taxon>
        <taxon>Crotalaria</taxon>
    </lineage>
</organism>